<keyword evidence="3" id="KW-1133">Transmembrane helix</keyword>
<comment type="caution">
    <text evidence="5">The sequence shown here is derived from an EMBL/GenBank/DDBJ whole genome shotgun (WGS) entry which is preliminary data.</text>
</comment>
<dbReference type="Pfam" id="PF01566">
    <property type="entry name" value="Nramp"/>
    <property type="match status" value="1"/>
</dbReference>
<dbReference type="RefSeq" id="WP_323197537.1">
    <property type="nucleotide sequence ID" value="NZ_JAYGHG010000037.1"/>
</dbReference>
<reference evidence="5 6" key="1">
    <citation type="submission" date="2023-12" db="EMBL/GenBank/DDBJ databases">
        <title>Baltic Sea Cyanobacteria.</title>
        <authorList>
            <person name="Delbaje E."/>
            <person name="Fewer D.P."/>
            <person name="Shishido T.K."/>
        </authorList>
    </citation>
    <scope>NUCLEOTIDE SEQUENCE [LARGE SCALE GENOMIC DNA]</scope>
    <source>
        <strain evidence="5 6">UHCC-0300</strain>
    </source>
</reference>
<accession>A0ABU5UJW1</accession>
<keyword evidence="2" id="KW-0812">Transmembrane</keyword>
<sequence length="56" mass="6274">MAILLQLLCVRLGVATGQDLAQACGNYFSSKVSFCLWVLCERMFESQSESKIMRVV</sequence>
<dbReference type="Proteomes" id="UP001302120">
    <property type="component" value="Unassembled WGS sequence"/>
</dbReference>
<gene>
    <name evidence="5" type="ORF">VB620_18055</name>
</gene>
<keyword evidence="4" id="KW-0472">Membrane</keyword>
<evidence type="ECO:0000313" key="5">
    <source>
        <dbReference type="EMBL" id="MEA5583236.1"/>
    </source>
</evidence>
<evidence type="ECO:0000256" key="2">
    <source>
        <dbReference type="ARBA" id="ARBA00022692"/>
    </source>
</evidence>
<evidence type="ECO:0000256" key="1">
    <source>
        <dbReference type="ARBA" id="ARBA00004141"/>
    </source>
</evidence>
<comment type="subcellular location">
    <subcellularLocation>
        <location evidence="1">Membrane</location>
        <topology evidence="1">Multi-pass membrane protein</topology>
    </subcellularLocation>
</comment>
<evidence type="ECO:0000313" key="6">
    <source>
        <dbReference type="Proteomes" id="UP001302120"/>
    </source>
</evidence>
<organism evidence="5 6">
    <name type="scientific">Nodularia harveyana UHCC-0300</name>
    <dbReference type="NCBI Taxonomy" id="2974287"/>
    <lineage>
        <taxon>Bacteria</taxon>
        <taxon>Bacillati</taxon>
        <taxon>Cyanobacteriota</taxon>
        <taxon>Cyanophyceae</taxon>
        <taxon>Nostocales</taxon>
        <taxon>Nodulariaceae</taxon>
        <taxon>Nodularia</taxon>
    </lineage>
</organism>
<protein>
    <submittedName>
        <fullName evidence="5">Divalent metal cation transporter</fullName>
    </submittedName>
</protein>
<proteinExistence type="predicted"/>
<keyword evidence="6" id="KW-1185">Reference proteome</keyword>
<evidence type="ECO:0000256" key="4">
    <source>
        <dbReference type="ARBA" id="ARBA00023136"/>
    </source>
</evidence>
<dbReference type="InterPro" id="IPR001046">
    <property type="entry name" value="NRAMP_fam"/>
</dbReference>
<name>A0ABU5UJW1_9CYAN</name>
<evidence type="ECO:0000256" key="3">
    <source>
        <dbReference type="ARBA" id="ARBA00022989"/>
    </source>
</evidence>
<dbReference type="EMBL" id="JAYGHG010000037">
    <property type="protein sequence ID" value="MEA5583236.1"/>
    <property type="molecule type" value="Genomic_DNA"/>
</dbReference>